<keyword evidence="3" id="KW-1185">Reference proteome</keyword>
<name>A0A5J4NWF8_9TREM</name>
<evidence type="ECO:0000256" key="1">
    <source>
        <dbReference type="SAM" id="MobiDB-lite"/>
    </source>
</evidence>
<evidence type="ECO:0000313" key="3">
    <source>
        <dbReference type="Proteomes" id="UP000324629"/>
    </source>
</evidence>
<dbReference type="Proteomes" id="UP000324629">
    <property type="component" value="Unassembled WGS sequence"/>
</dbReference>
<feature type="region of interest" description="Disordered" evidence="1">
    <location>
        <begin position="114"/>
        <end position="139"/>
    </location>
</feature>
<feature type="compositionally biased region" description="Basic and acidic residues" evidence="1">
    <location>
        <begin position="548"/>
        <end position="563"/>
    </location>
</feature>
<accession>A0A5J4NWF8</accession>
<feature type="region of interest" description="Disordered" evidence="1">
    <location>
        <begin position="544"/>
        <end position="563"/>
    </location>
</feature>
<comment type="caution">
    <text evidence="2">The sequence shown here is derived from an EMBL/GenBank/DDBJ whole genome shotgun (WGS) entry which is preliminary data.</text>
</comment>
<dbReference type="EMBL" id="QNGE01000746">
    <property type="protein sequence ID" value="KAA3679418.1"/>
    <property type="molecule type" value="Genomic_DNA"/>
</dbReference>
<dbReference type="AlphaFoldDB" id="A0A5J4NWF8"/>
<protein>
    <submittedName>
        <fullName evidence="2">Uncharacterized protein</fullName>
    </submittedName>
</protein>
<sequence>SHQSATGTEHFHAHSTASEHLQHDSFLNVRQTDQPPSDWFASKLDPPFCVKLSCCLSLPSSRYQTVNSARSRAEDMQSKEIPVPSLRHRFALEMLPSSPSPELRLSVTELGSQTKVPTYSPEPVNQLGAMSERSKRPTPEGILDNIAIDGLCHSSDTSFLSPIHSVSQSASLLHVYGHTTHESSSVMLHSSLLPTDSNQNPVSQKWCILSQLRNEKSPGSQHQLDTLDTKTNECNEHTSLCQSETSLTGLGHHIETGNILDFANANDDPLKWDYAGDLASAQLGSITGEPVRWDTCAEHNSDHDSADKVSMDAEPVTLPLTWPSASKHRIPTCLQHQRSHMNSRQSHHRAYATQTRFTKCSPNRFTTDVSFRAVSHGSFVSSPEPGEDDYENRFLSHEKHLSFSGNLYSLRSESPLVPLTDGILDILESDEEAINSKECPDLDLAANPSLKSPEKSDPANYTTNIIQNEELLLSVEDQVDAGSRQSVERSDIEKIYLTTSHSMTKLRQHADRVLKATESAEWELHNQPDNLPMLLDTTEIPRTCLPPEPRERTLKMPDSDAAKPSELSLGQFPLSSRAAPSHCCTCIESRGEEKPSEIKMTPVPSSWTSSTSNACSDILTPTNEVQSFAKPNSLLRFGLYFSSDDDQVVSNQTTEDQVLQSASRFDSPDSLTPRTNSPQFTDPTFFSAITNVTSIPSTSRTKTGGFDMKNLDSKRSCSIVGSK</sequence>
<feature type="non-terminal residue" evidence="2">
    <location>
        <position position="1"/>
    </location>
</feature>
<proteinExistence type="predicted"/>
<feature type="non-terminal residue" evidence="2">
    <location>
        <position position="723"/>
    </location>
</feature>
<reference evidence="2 3" key="1">
    <citation type="journal article" date="2019" name="Gigascience">
        <title>Whole-genome sequence of the oriental lung fluke Paragonimus westermani.</title>
        <authorList>
            <person name="Oey H."/>
            <person name="Zakrzewski M."/>
            <person name="Narain K."/>
            <person name="Devi K.R."/>
            <person name="Agatsuma T."/>
            <person name="Nawaratna S."/>
            <person name="Gobert G.N."/>
            <person name="Jones M.K."/>
            <person name="Ragan M.A."/>
            <person name="McManus D.P."/>
            <person name="Krause L."/>
        </authorList>
    </citation>
    <scope>NUCLEOTIDE SEQUENCE [LARGE SCALE GENOMIC DNA]</scope>
    <source>
        <strain evidence="2 3">IND2009</strain>
    </source>
</reference>
<evidence type="ECO:0000313" key="2">
    <source>
        <dbReference type="EMBL" id="KAA3679418.1"/>
    </source>
</evidence>
<feature type="region of interest" description="Disordered" evidence="1">
    <location>
        <begin position="651"/>
        <end position="681"/>
    </location>
</feature>
<organism evidence="2 3">
    <name type="scientific">Paragonimus westermani</name>
    <dbReference type="NCBI Taxonomy" id="34504"/>
    <lineage>
        <taxon>Eukaryota</taxon>
        <taxon>Metazoa</taxon>
        <taxon>Spiralia</taxon>
        <taxon>Lophotrochozoa</taxon>
        <taxon>Platyhelminthes</taxon>
        <taxon>Trematoda</taxon>
        <taxon>Digenea</taxon>
        <taxon>Plagiorchiida</taxon>
        <taxon>Troglotremata</taxon>
        <taxon>Troglotrematidae</taxon>
        <taxon>Paragonimus</taxon>
    </lineage>
</organism>
<gene>
    <name evidence="2" type="ORF">DEA37_0006534</name>
</gene>